<evidence type="ECO:0008006" key="3">
    <source>
        <dbReference type="Google" id="ProtNLM"/>
    </source>
</evidence>
<evidence type="ECO:0000313" key="1">
    <source>
        <dbReference type="EMBL" id="PQA55736.1"/>
    </source>
</evidence>
<dbReference type="Gene3D" id="3.20.20.410">
    <property type="entry name" value="Protein of unknown function UPF0759"/>
    <property type="match status" value="1"/>
</dbReference>
<dbReference type="Proteomes" id="UP000239590">
    <property type="component" value="Unassembled WGS sequence"/>
</dbReference>
<dbReference type="InterPro" id="IPR002763">
    <property type="entry name" value="DUF72"/>
</dbReference>
<protein>
    <recommendedName>
        <fullName evidence="3">DUF72 domain-containing protein</fullName>
    </recommendedName>
</protein>
<reference evidence="2" key="1">
    <citation type="submission" date="2018-02" db="EMBL/GenBank/DDBJ databases">
        <title>Genome sequencing of Solimonas sp. HR-BB.</title>
        <authorList>
            <person name="Lee Y."/>
            <person name="Jeon C.O."/>
        </authorList>
    </citation>
    <scope>NUCLEOTIDE SEQUENCE [LARGE SCALE GENOMIC DNA]</scope>
    <source>
        <strain evidence="2">HR-U</strain>
    </source>
</reference>
<proteinExistence type="predicted"/>
<dbReference type="SUPFAM" id="SSF117396">
    <property type="entry name" value="TM1631-like"/>
    <property type="match status" value="1"/>
</dbReference>
<dbReference type="PANTHER" id="PTHR30348">
    <property type="entry name" value="UNCHARACTERIZED PROTEIN YECE"/>
    <property type="match status" value="1"/>
</dbReference>
<dbReference type="OrthoDB" id="9780310at2"/>
<organism evidence="1 2">
    <name type="scientific">Siphonobacter curvatus</name>
    <dbReference type="NCBI Taxonomy" id="2094562"/>
    <lineage>
        <taxon>Bacteria</taxon>
        <taxon>Pseudomonadati</taxon>
        <taxon>Bacteroidota</taxon>
        <taxon>Cytophagia</taxon>
        <taxon>Cytophagales</taxon>
        <taxon>Cytophagaceae</taxon>
        <taxon>Siphonobacter</taxon>
    </lineage>
</organism>
<dbReference type="InterPro" id="IPR036520">
    <property type="entry name" value="UPF0759_sf"/>
</dbReference>
<comment type="caution">
    <text evidence="1">The sequence shown here is derived from an EMBL/GenBank/DDBJ whole genome shotgun (WGS) entry which is preliminary data.</text>
</comment>
<evidence type="ECO:0000313" key="2">
    <source>
        <dbReference type="Proteomes" id="UP000239590"/>
    </source>
</evidence>
<dbReference type="PANTHER" id="PTHR30348:SF4">
    <property type="entry name" value="DUF72 DOMAIN-CONTAINING PROTEIN"/>
    <property type="match status" value="1"/>
</dbReference>
<name>A0A2S7IIE2_9BACT</name>
<accession>A0A2S7IIE2</accession>
<dbReference type="Pfam" id="PF01904">
    <property type="entry name" value="DUF72"/>
    <property type="match status" value="1"/>
</dbReference>
<keyword evidence="2" id="KW-1185">Reference proteome</keyword>
<dbReference type="EMBL" id="PTRA01000004">
    <property type="protein sequence ID" value="PQA55736.1"/>
    <property type="molecule type" value="Genomic_DNA"/>
</dbReference>
<sequence length="241" mass="28507">MMKNVHVGTCGFNGTKTEYVEKLSCVEVQHTFYQPPQLRTLERWRQEVPAPFEFTLKAWQLITHEAKSPTYKRLKRKLTDQEKQEAGAFRPTAIVEEAWQTTRACAEALGARVVLFQCPASFRQTPENVHQLQRFFSELDRGTLHLAWEPRGDWEWDVVEGLCEDLNLWHAVDPFVQQTTTPETTYFRLHGRDGWRYKYEKQELRELKELLPEEGQAYVFFNNRHMIEDAQTFEQILNEEP</sequence>
<dbReference type="AlphaFoldDB" id="A0A2S7IIE2"/>
<gene>
    <name evidence="1" type="ORF">C5O19_19690</name>
</gene>